<sequence length="802" mass="93145">MDWKMRLYETIERLKNWVPAKHVVILSELKSIQQDIYDPPMLLIAGEFNAGKSTFINALLGKRVLTSDIIPATSVVTKLTYGDEEEVIGHYVDGHSERFDRSELEQLTVESEGKWQGTLHSVSYIELRLPEKRLENLTIVDSPGLNSGYESHTSATIEFMKRADEVIWLFNYQNLGTQSELSQLKKMREIGLVPYGVVNRIDLHNDEEESLEEFLEASFRRVNGLVNGLIGISASEALEGKLESNSELLKWSNWNVIEPLILHIEKTSERKNNKLFTRLANSLTKINQLIVTQNKKFTNFPLRYSLKTFIENELFVLLKERELVEPAYKELLFLQAHFNVTPDKINTIKKVNRWVLEYENVKGETNAIRFWKEDLLPEYELYNKEVTYYNKELEEIYPNIQQLKKEWEEFKLPVLFGTKTLKAKIRESEKYQKKIDDFTVKHKNLMVRIKGLRSKSIEMDALLQEEKKALYNEQTEKIYQQVHKWNDSYLRMKREFKDVEDDFLDDVMAFEQDLMCYIDILSPLFSNIHLEERLLDSYQRCFYIFSKTKSYLDLYPNKTSIEAFKDFRDLDTLKNVSIKSNHIEGVQPIILTHVNKPPQLKVNLDGYYNNINATRWGFSILAGIATILLSIAITNNAEKPFDDISRDETVTAIKEEVENGAQVEDSSQEKKGEMMQASLDEMIIGNAIKAYYGNTTGLVNLIMIDSIDEFGDNDESVELLERILTRAGTFQLEVISTNENDVLQAYIWIEDMLVNEEMVKQGMATLSDDVSDSKYENRLRKAEEFAKENGLGIWAEEEQSEN</sequence>
<evidence type="ECO:0000313" key="3">
    <source>
        <dbReference type="Proteomes" id="UP000310541"/>
    </source>
</evidence>
<dbReference type="InterPro" id="IPR045063">
    <property type="entry name" value="Dynamin_N"/>
</dbReference>
<dbReference type="PANTHER" id="PTHR43681:SF1">
    <property type="entry name" value="SARCALUMENIN"/>
    <property type="match status" value="1"/>
</dbReference>
<dbReference type="Gene3D" id="2.40.50.90">
    <property type="match status" value="1"/>
</dbReference>
<dbReference type="InterPro" id="IPR051943">
    <property type="entry name" value="TRAFAC_Dynamin-like_GTPase"/>
</dbReference>
<dbReference type="InterPro" id="IPR027417">
    <property type="entry name" value="P-loop_NTPase"/>
</dbReference>
<reference evidence="2 3" key="1">
    <citation type="submission" date="2019-04" db="EMBL/GenBank/DDBJ databases">
        <title>Genome sequence of Bacillus hwajinpoensis strain Y2.</title>
        <authorList>
            <person name="Fair J.L."/>
            <person name="Maclea K.S."/>
        </authorList>
    </citation>
    <scope>NUCLEOTIDE SEQUENCE [LARGE SCALE GENOMIC DNA]</scope>
    <source>
        <strain evidence="2 3">Y2</strain>
    </source>
</reference>
<organism evidence="2 3">
    <name type="scientific">Guptibacillus hwajinpoensis</name>
    <dbReference type="NCBI Taxonomy" id="208199"/>
    <lineage>
        <taxon>Bacteria</taxon>
        <taxon>Bacillati</taxon>
        <taxon>Bacillota</taxon>
        <taxon>Bacilli</taxon>
        <taxon>Bacillales</taxon>
        <taxon>Guptibacillaceae</taxon>
        <taxon>Guptibacillus</taxon>
    </lineage>
</organism>
<accession>A0A4U1MJ61</accession>
<dbReference type="OrthoDB" id="9816479at2"/>
<dbReference type="AlphaFoldDB" id="A0A4U1MJ61"/>
<dbReference type="Gene3D" id="3.40.50.300">
    <property type="entry name" value="P-loop containing nucleotide triphosphate hydrolases"/>
    <property type="match status" value="1"/>
</dbReference>
<dbReference type="RefSeq" id="WP_136946835.1">
    <property type="nucleotide sequence ID" value="NZ_SWFM01000002.1"/>
</dbReference>
<dbReference type="Proteomes" id="UP000310541">
    <property type="component" value="Unassembled WGS sequence"/>
</dbReference>
<evidence type="ECO:0000259" key="1">
    <source>
        <dbReference type="SMART" id="SM00318"/>
    </source>
</evidence>
<gene>
    <name evidence="2" type="ORF">FBF83_09105</name>
</gene>
<dbReference type="EMBL" id="SWFM01000002">
    <property type="protein sequence ID" value="TKD70761.1"/>
    <property type="molecule type" value="Genomic_DNA"/>
</dbReference>
<protein>
    <recommendedName>
        <fullName evidence="1">TNase-like domain-containing protein</fullName>
    </recommendedName>
</protein>
<dbReference type="Pfam" id="PF00565">
    <property type="entry name" value="SNase"/>
    <property type="match status" value="1"/>
</dbReference>
<evidence type="ECO:0000313" key="2">
    <source>
        <dbReference type="EMBL" id="TKD70761.1"/>
    </source>
</evidence>
<name>A0A4U1MJ61_9BACL</name>
<dbReference type="SMART" id="SM00318">
    <property type="entry name" value="SNc"/>
    <property type="match status" value="1"/>
</dbReference>
<proteinExistence type="predicted"/>
<dbReference type="SUPFAM" id="SSF50199">
    <property type="entry name" value="Staphylococcal nuclease"/>
    <property type="match status" value="1"/>
</dbReference>
<dbReference type="Pfam" id="PF00350">
    <property type="entry name" value="Dynamin_N"/>
    <property type="match status" value="1"/>
</dbReference>
<dbReference type="SUPFAM" id="SSF52540">
    <property type="entry name" value="P-loop containing nucleoside triphosphate hydrolases"/>
    <property type="match status" value="1"/>
</dbReference>
<dbReference type="InterPro" id="IPR016071">
    <property type="entry name" value="Staphylococal_nuclease_OB-fold"/>
</dbReference>
<dbReference type="CDD" id="cd09912">
    <property type="entry name" value="DLP_2"/>
    <property type="match status" value="1"/>
</dbReference>
<feature type="domain" description="TNase-like" evidence="1">
    <location>
        <begin position="673"/>
        <end position="796"/>
    </location>
</feature>
<dbReference type="InterPro" id="IPR035437">
    <property type="entry name" value="SNase_OB-fold_sf"/>
</dbReference>
<dbReference type="PANTHER" id="PTHR43681">
    <property type="entry name" value="TRANSMEMBRANE GTPASE FZO"/>
    <property type="match status" value="1"/>
</dbReference>
<comment type="caution">
    <text evidence="2">The sequence shown here is derived from an EMBL/GenBank/DDBJ whole genome shotgun (WGS) entry which is preliminary data.</text>
</comment>